<gene>
    <name evidence="1" type="ORF">CCAP1982_LOCUS9663</name>
</gene>
<keyword evidence="2" id="KW-1185">Reference proteome</keyword>
<accession>A0A811UTA0</accession>
<comment type="caution">
    <text evidence="1">The sequence shown here is derived from an EMBL/GenBank/DDBJ whole genome shotgun (WGS) entry which is preliminary data.</text>
</comment>
<evidence type="ECO:0000313" key="2">
    <source>
        <dbReference type="Proteomes" id="UP000606786"/>
    </source>
</evidence>
<evidence type="ECO:0000313" key="1">
    <source>
        <dbReference type="EMBL" id="CAD7001165.1"/>
    </source>
</evidence>
<protein>
    <submittedName>
        <fullName evidence="1">(Mediterranean fruit fly) hypothetical protein</fullName>
    </submittedName>
</protein>
<dbReference type="EMBL" id="CAJHJT010000023">
    <property type="protein sequence ID" value="CAD7001165.1"/>
    <property type="molecule type" value="Genomic_DNA"/>
</dbReference>
<organism evidence="1 2">
    <name type="scientific">Ceratitis capitata</name>
    <name type="common">Mediterranean fruit fly</name>
    <name type="synonym">Tephritis capitata</name>
    <dbReference type="NCBI Taxonomy" id="7213"/>
    <lineage>
        <taxon>Eukaryota</taxon>
        <taxon>Metazoa</taxon>
        <taxon>Ecdysozoa</taxon>
        <taxon>Arthropoda</taxon>
        <taxon>Hexapoda</taxon>
        <taxon>Insecta</taxon>
        <taxon>Pterygota</taxon>
        <taxon>Neoptera</taxon>
        <taxon>Endopterygota</taxon>
        <taxon>Diptera</taxon>
        <taxon>Brachycera</taxon>
        <taxon>Muscomorpha</taxon>
        <taxon>Tephritoidea</taxon>
        <taxon>Tephritidae</taxon>
        <taxon>Ceratitis</taxon>
        <taxon>Ceratitis</taxon>
    </lineage>
</organism>
<proteinExistence type="predicted"/>
<feature type="non-terminal residue" evidence="1">
    <location>
        <position position="1"/>
    </location>
</feature>
<dbReference type="Proteomes" id="UP000606786">
    <property type="component" value="Unassembled WGS sequence"/>
</dbReference>
<name>A0A811UTA0_CERCA</name>
<dbReference type="AlphaFoldDB" id="A0A811UTA0"/>
<reference evidence="1" key="1">
    <citation type="submission" date="2020-11" db="EMBL/GenBank/DDBJ databases">
        <authorList>
            <person name="Whitehead M."/>
        </authorList>
    </citation>
    <scope>NUCLEOTIDE SEQUENCE</scope>
    <source>
        <strain evidence="1">EGII</strain>
    </source>
</reference>
<sequence>DDDKSTHWEALPAMHNQQDCQHIRGGDENQCKTISESLQQKIFVIFKLRDDENDDNNLTSKLAALKSRRGIDEGFNGASLFLAAIKVVKYELSRLHLL</sequence>